<keyword evidence="4" id="KW-1185">Reference proteome</keyword>
<comment type="caution">
    <text evidence="3">The sequence shown here is derived from an EMBL/GenBank/DDBJ whole genome shotgun (WGS) entry which is preliminary data.</text>
</comment>
<organism evidence="3 4">
    <name type="scientific">Dictyobacter aurantiacus</name>
    <dbReference type="NCBI Taxonomy" id="1936993"/>
    <lineage>
        <taxon>Bacteria</taxon>
        <taxon>Bacillati</taxon>
        <taxon>Chloroflexota</taxon>
        <taxon>Ktedonobacteria</taxon>
        <taxon>Ktedonobacterales</taxon>
        <taxon>Dictyobacteraceae</taxon>
        <taxon>Dictyobacter</taxon>
    </lineage>
</organism>
<dbReference type="InterPro" id="IPR050490">
    <property type="entry name" value="Bact_solute-bd_prot1"/>
</dbReference>
<reference evidence="4" key="1">
    <citation type="submission" date="2018-12" db="EMBL/GenBank/DDBJ databases">
        <title>Tengunoibacter tsumagoiensis gen. nov., sp. nov., Dictyobacter kobayashii sp. nov., D. alpinus sp. nov., and D. joshuensis sp. nov. and description of Dictyobacteraceae fam. nov. within the order Ktedonobacterales isolated from Tengu-no-mugimeshi.</title>
        <authorList>
            <person name="Wang C.M."/>
            <person name="Zheng Y."/>
            <person name="Sakai Y."/>
            <person name="Toyoda A."/>
            <person name="Minakuchi Y."/>
            <person name="Abe K."/>
            <person name="Yokota A."/>
            <person name="Yabe S."/>
        </authorList>
    </citation>
    <scope>NUCLEOTIDE SEQUENCE [LARGE SCALE GENOMIC DNA]</scope>
    <source>
        <strain evidence="4">S-27</strain>
    </source>
</reference>
<dbReference type="OrthoDB" id="94797at2"/>
<dbReference type="AlphaFoldDB" id="A0A401ZJX9"/>
<dbReference type="RefSeq" id="WP_126598176.1">
    <property type="nucleotide sequence ID" value="NZ_BIFQ01000001.1"/>
</dbReference>
<comment type="similarity">
    <text evidence="1">Belongs to the bacterial solute-binding protein 1 family.</text>
</comment>
<dbReference type="Proteomes" id="UP000287224">
    <property type="component" value="Unassembled WGS sequence"/>
</dbReference>
<dbReference type="EMBL" id="BIFQ01000001">
    <property type="protein sequence ID" value="GCE07149.1"/>
    <property type="molecule type" value="Genomic_DNA"/>
</dbReference>
<keyword evidence="2" id="KW-0813">Transport</keyword>
<name>A0A401ZJX9_9CHLR</name>
<dbReference type="SUPFAM" id="SSF53850">
    <property type="entry name" value="Periplasmic binding protein-like II"/>
    <property type="match status" value="1"/>
</dbReference>
<accession>A0A401ZJX9</accession>
<evidence type="ECO:0000256" key="1">
    <source>
        <dbReference type="ARBA" id="ARBA00008520"/>
    </source>
</evidence>
<evidence type="ECO:0000256" key="2">
    <source>
        <dbReference type="ARBA" id="ARBA00022448"/>
    </source>
</evidence>
<sequence length="466" mass="52313">MLVFDRRQRRQLDQLVADAMTMPMPRRQFLYQAMAVGLSVDAASTLLASCEQEPEPPGAAPAKVQSINVLNEWSGEEQESFKLITSAFTRKTGIKVNLETTRDLLAVLSTRLRGNNPPDISGIPSINHFRQLAAQNRLVRLDTFFDMKQYRKNYAQAWIDFSSYDGKLYAVLPKANAKDTIWYSPRAFHEIGASVPHTWEEMIALSDRLARKGKYPWSLGIESGATSGWPGADWIAEIYINKYGPDLYDQWVTHKIPWTHPSIKDAFEIFGRVALGKHYVNGGAALILSTNFQDASYLPFVKPPQAYMYYLGDFTAGFIKHQFKGIQSGQDYSFFPFPEINPRYKNCVIAGADLMAAFKDNEGTRQLMEFLTTVEAQSIWVRRGGATSVNSAVEKSVYPDEIAWDGAQQIMQASTLRVSADDLMPQELEDAFWKGVISYIGTPDQLDAILRKIEAIALITDPSSSS</sequence>
<evidence type="ECO:0000313" key="3">
    <source>
        <dbReference type="EMBL" id="GCE07149.1"/>
    </source>
</evidence>
<dbReference type="InterPro" id="IPR006059">
    <property type="entry name" value="SBP"/>
</dbReference>
<protein>
    <submittedName>
        <fullName evidence="3">ABC transporter substrate-binding protein</fullName>
    </submittedName>
</protein>
<evidence type="ECO:0000313" key="4">
    <source>
        <dbReference type="Proteomes" id="UP000287224"/>
    </source>
</evidence>
<gene>
    <name evidence="3" type="ORF">KDAU_44780</name>
</gene>
<proteinExistence type="inferred from homology"/>
<dbReference type="PANTHER" id="PTHR43649">
    <property type="entry name" value="ARABINOSE-BINDING PROTEIN-RELATED"/>
    <property type="match status" value="1"/>
</dbReference>
<dbReference type="Pfam" id="PF01547">
    <property type="entry name" value="SBP_bac_1"/>
    <property type="match status" value="1"/>
</dbReference>
<dbReference type="PANTHER" id="PTHR43649:SF29">
    <property type="entry name" value="OSMOPROTECTIVE COMPOUNDS-BINDING PROTEIN GGTB"/>
    <property type="match status" value="1"/>
</dbReference>
<dbReference type="Gene3D" id="3.40.190.10">
    <property type="entry name" value="Periplasmic binding protein-like II"/>
    <property type="match status" value="2"/>
</dbReference>